<accession>Q0RH91</accession>
<organism evidence="2 3">
    <name type="scientific">Frankia alni (strain DSM 45986 / CECT 9034 / ACN14a)</name>
    <dbReference type="NCBI Taxonomy" id="326424"/>
    <lineage>
        <taxon>Bacteria</taxon>
        <taxon>Bacillati</taxon>
        <taxon>Actinomycetota</taxon>
        <taxon>Actinomycetes</taxon>
        <taxon>Frankiales</taxon>
        <taxon>Frankiaceae</taxon>
        <taxon>Frankia</taxon>
    </lineage>
</organism>
<evidence type="ECO:0000313" key="2">
    <source>
        <dbReference type="EMBL" id="CAJ63140.1"/>
    </source>
</evidence>
<dbReference type="Proteomes" id="UP000000657">
    <property type="component" value="Chromosome"/>
</dbReference>
<name>Q0RH91_FRAAA</name>
<feature type="region of interest" description="Disordered" evidence="1">
    <location>
        <begin position="86"/>
        <end position="119"/>
    </location>
</feature>
<evidence type="ECO:0000256" key="1">
    <source>
        <dbReference type="SAM" id="MobiDB-lite"/>
    </source>
</evidence>
<dbReference type="AlphaFoldDB" id="Q0RH91"/>
<reference evidence="2 3" key="1">
    <citation type="journal article" date="2007" name="Genome Res.">
        <title>Genome characteristics of facultatively symbiotic Frankia sp. strains reflect host range and host plant biogeography.</title>
        <authorList>
            <person name="Normand P."/>
            <person name="Lapierre P."/>
            <person name="Tisa L.S."/>
            <person name="Gogarten J.P."/>
            <person name="Alloisio N."/>
            <person name="Bagnarol E."/>
            <person name="Bassi C.A."/>
            <person name="Berry A.M."/>
            <person name="Bickhart D.M."/>
            <person name="Choisne N."/>
            <person name="Couloux A."/>
            <person name="Cournoyer B."/>
            <person name="Cruveiller S."/>
            <person name="Daubin V."/>
            <person name="Demange N."/>
            <person name="Francino M.P."/>
            <person name="Goltsman E."/>
            <person name="Huang Y."/>
            <person name="Kopp O.R."/>
            <person name="Labarre L."/>
            <person name="Lapidus A."/>
            <person name="Lavire C."/>
            <person name="Marechal J."/>
            <person name="Martinez M."/>
            <person name="Mastronunzio J.E."/>
            <person name="Mullin B.C."/>
            <person name="Niemann J."/>
            <person name="Pujic P."/>
            <person name="Rawnsley T."/>
            <person name="Rouy Z."/>
            <person name="Schenowitz C."/>
            <person name="Sellstedt A."/>
            <person name="Tavares F."/>
            <person name="Tomkins J.P."/>
            <person name="Vallenet D."/>
            <person name="Valverde C."/>
            <person name="Wall L.G."/>
            <person name="Wang Y."/>
            <person name="Medigue C."/>
            <person name="Benson D.R."/>
        </authorList>
    </citation>
    <scope>NUCLEOTIDE SEQUENCE [LARGE SCALE GENOMIC DNA]</scope>
    <source>
        <strain evidence="3">DSM 45986 / CECT 9034 / ACN14a</strain>
    </source>
</reference>
<proteinExistence type="predicted"/>
<keyword evidence="3" id="KW-1185">Reference proteome</keyword>
<protein>
    <submittedName>
        <fullName evidence="2">Uncharacterized protein</fullName>
    </submittedName>
</protein>
<dbReference type="KEGG" id="fal:FRAAL4498"/>
<sequence>MPRKEVVAMSARQVRRFELEREVDVSGVSGTGAVAFGAQAPDGTCVLWWDSEHDSIAIYPTMETLLAIHGHGGTTRVVYIDAADQTPPARSAVTPPDSLGPAGRAGGQVSGRKQAVARS</sequence>
<dbReference type="EMBL" id="CT573213">
    <property type="protein sequence ID" value="CAJ63140.1"/>
    <property type="molecule type" value="Genomic_DNA"/>
</dbReference>
<gene>
    <name evidence="2" type="ordered locus">FRAAL4498</name>
</gene>
<evidence type="ECO:0000313" key="3">
    <source>
        <dbReference type="Proteomes" id="UP000000657"/>
    </source>
</evidence>
<dbReference type="HOGENOM" id="CLU_2154661_0_0_11"/>
<dbReference type="eggNOG" id="ENOG5033BFU">
    <property type="taxonomic scope" value="Bacteria"/>
</dbReference>